<evidence type="ECO:0000313" key="2">
    <source>
        <dbReference type="Proteomes" id="UP000214747"/>
    </source>
</evidence>
<dbReference type="Gene3D" id="3.40.50.150">
    <property type="entry name" value="Vaccinia Virus protein VP39"/>
    <property type="match status" value="1"/>
</dbReference>
<dbReference type="Proteomes" id="UP000214747">
    <property type="component" value="Unassembled WGS sequence"/>
</dbReference>
<gene>
    <name evidence="1" type="ORF">CEJ45_23890</name>
</gene>
<evidence type="ECO:0008006" key="3">
    <source>
        <dbReference type="Google" id="ProtNLM"/>
    </source>
</evidence>
<accession>A0A225SLZ4</accession>
<name>A0A225SLZ4_9BURK</name>
<dbReference type="InterPro" id="IPR008884">
    <property type="entry name" value="TylF_MeTrfase"/>
</dbReference>
<comment type="caution">
    <text evidence="1">The sequence shown here is derived from an EMBL/GenBank/DDBJ whole genome shotgun (WGS) entry which is preliminary data.</text>
</comment>
<keyword evidence="2" id="KW-1185">Reference proteome</keyword>
<dbReference type="Pfam" id="PF05711">
    <property type="entry name" value="TylF"/>
    <property type="match status" value="1"/>
</dbReference>
<reference evidence="1 2" key="1">
    <citation type="journal article" date="2010" name="Int. J. Syst. Evol. Microbiol.">
        <title>Reclassification of Herbaspirillum putei as a later heterotypic synonym of Herbaspirillum huttiense, with the description of H. huttiense subsp. huttiense subsp. nov. and H. huttiense subsp. putei subsp. nov., comb. nov., and description of Herbaspirillum aquaticum sp. nov.</title>
        <authorList>
            <person name="Dobritsa A.P."/>
            <person name="Reddy M.C."/>
            <person name="Samadpour M."/>
        </authorList>
    </citation>
    <scope>NUCLEOTIDE SEQUENCE [LARGE SCALE GENOMIC DNA]</scope>
    <source>
        <strain evidence="1 2">IEH 4430</strain>
    </source>
</reference>
<organism evidence="1 2">
    <name type="scientific">Herbaspirillum aquaticum</name>
    <dbReference type="NCBI Taxonomy" id="568783"/>
    <lineage>
        <taxon>Bacteria</taxon>
        <taxon>Pseudomonadati</taxon>
        <taxon>Pseudomonadota</taxon>
        <taxon>Betaproteobacteria</taxon>
        <taxon>Burkholderiales</taxon>
        <taxon>Oxalobacteraceae</taxon>
        <taxon>Herbaspirillum</taxon>
    </lineage>
</organism>
<dbReference type="EMBL" id="NJGV01000035">
    <property type="protein sequence ID" value="OWY31905.1"/>
    <property type="molecule type" value="Genomic_DNA"/>
</dbReference>
<sequence length="239" mass="26962">MATQFGFLSKLEFLQDWASVLLAGLNPAIIHNLEKYHVLKKVHYLSSVEDVSGDYLEFGVFTGSSFCHSIRCCRKLAYLNKKNLNTKFYGFDSFSGFGTLSDDDKHPFYTDENFETSLKAVEQRAKRAAKNDIEFKLVPGFFNESLKGGALEFGIERSRIIFIDSDTYSSANDALTFCAPTVQEGTFIVLDDYFSYRGSESRGVARAFNEFVAQCNIKVRQVFSYGMGGVVYIVSEKKQ</sequence>
<protein>
    <recommendedName>
        <fullName evidence="3">Methyltransferase</fullName>
    </recommendedName>
</protein>
<evidence type="ECO:0000313" key="1">
    <source>
        <dbReference type="EMBL" id="OWY31905.1"/>
    </source>
</evidence>
<dbReference type="RefSeq" id="WP_088757484.1">
    <property type="nucleotide sequence ID" value="NZ_JARJFG010000033.1"/>
</dbReference>
<dbReference type="PANTHER" id="PTHR40036">
    <property type="entry name" value="MACROCIN O-METHYLTRANSFERASE"/>
    <property type="match status" value="1"/>
</dbReference>
<dbReference type="AlphaFoldDB" id="A0A225SLZ4"/>
<proteinExistence type="predicted"/>
<dbReference type="PANTHER" id="PTHR40036:SF1">
    <property type="entry name" value="MACROCIN O-METHYLTRANSFERASE"/>
    <property type="match status" value="1"/>
</dbReference>
<dbReference type="InterPro" id="IPR029063">
    <property type="entry name" value="SAM-dependent_MTases_sf"/>
</dbReference>